<evidence type="ECO:0000256" key="10">
    <source>
        <dbReference type="ARBA" id="ARBA00022827"/>
    </source>
</evidence>
<keyword evidence="20" id="KW-0472">Membrane</keyword>
<comment type="similarity">
    <text evidence="19">Belongs to the cytochrome P450 family.</text>
</comment>
<comment type="catalytic activity">
    <reaction evidence="16">
        <text>an organic molecule + reduced [NADPH--hemoprotein reductase] + O2 = an alcohol + oxidized [NADPH--hemoprotein reductase] + H2O + H(+)</text>
        <dbReference type="Rhea" id="RHEA:17149"/>
        <dbReference type="Rhea" id="RHEA-COMP:11964"/>
        <dbReference type="Rhea" id="RHEA-COMP:11965"/>
        <dbReference type="ChEBI" id="CHEBI:15377"/>
        <dbReference type="ChEBI" id="CHEBI:15378"/>
        <dbReference type="ChEBI" id="CHEBI:15379"/>
        <dbReference type="ChEBI" id="CHEBI:30879"/>
        <dbReference type="ChEBI" id="CHEBI:57618"/>
        <dbReference type="ChEBI" id="CHEBI:58210"/>
        <dbReference type="ChEBI" id="CHEBI:142491"/>
        <dbReference type="EC" id="1.14.14.1"/>
    </reaction>
</comment>
<evidence type="ECO:0000256" key="19">
    <source>
        <dbReference type="RuleBase" id="RU000461"/>
    </source>
</evidence>
<evidence type="ECO:0000256" key="15">
    <source>
        <dbReference type="ARBA" id="ARBA00023033"/>
    </source>
</evidence>
<evidence type="ECO:0000256" key="7">
    <source>
        <dbReference type="ARBA" id="ARBA00022630"/>
    </source>
</evidence>
<dbReference type="STRING" id="447093.C0NXJ9"/>
<dbReference type="InParanoid" id="C0NXJ9"/>
<keyword evidence="6 18" id="KW-0349">Heme</keyword>
<keyword evidence="15 19" id="KW-0503">Monooxygenase</keyword>
<feature type="binding site" description="axial binding residue" evidence="18">
    <location>
        <position position="403"/>
    </location>
    <ligand>
        <name>heme</name>
        <dbReference type="ChEBI" id="CHEBI:30413"/>
    </ligand>
    <ligandPart>
        <name>Fe</name>
        <dbReference type="ChEBI" id="CHEBI:18248"/>
    </ligandPart>
</feature>
<evidence type="ECO:0000256" key="12">
    <source>
        <dbReference type="ARBA" id="ARBA00022982"/>
    </source>
</evidence>
<evidence type="ECO:0000313" key="21">
    <source>
        <dbReference type="EMBL" id="EEH04065.1"/>
    </source>
</evidence>
<dbReference type="GO" id="GO:0003958">
    <property type="term" value="F:NADPH-hemoprotein reductase activity"/>
    <property type="evidence" value="ECO:0007669"/>
    <property type="project" value="UniProtKB-EC"/>
</dbReference>
<evidence type="ECO:0000256" key="5">
    <source>
        <dbReference type="ARBA" id="ARBA00022448"/>
    </source>
</evidence>
<keyword evidence="22" id="KW-1185">Reference proteome</keyword>
<evidence type="ECO:0000256" key="17">
    <source>
        <dbReference type="ARBA" id="ARBA00049342"/>
    </source>
</evidence>
<evidence type="ECO:0000256" key="6">
    <source>
        <dbReference type="ARBA" id="ARBA00022617"/>
    </source>
</evidence>
<feature type="transmembrane region" description="Helical" evidence="20">
    <location>
        <begin position="440"/>
        <end position="460"/>
    </location>
</feature>
<organism evidence="21 22">
    <name type="scientific">Ajellomyces capsulatus (strain G186AR / H82 / ATCC MYA-2454 / RMSCC 2432)</name>
    <name type="common">Darling's disease fungus</name>
    <name type="synonym">Histoplasma capsulatum</name>
    <dbReference type="NCBI Taxonomy" id="447093"/>
    <lineage>
        <taxon>Eukaryota</taxon>
        <taxon>Fungi</taxon>
        <taxon>Dikarya</taxon>
        <taxon>Ascomycota</taxon>
        <taxon>Pezizomycotina</taxon>
        <taxon>Eurotiomycetes</taxon>
        <taxon>Eurotiomycetidae</taxon>
        <taxon>Onygenales</taxon>
        <taxon>Ajellomycetaceae</taxon>
        <taxon>Histoplasma</taxon>
    </lineage>
</organism>
<evidence type="ECO:0000256" key="3">
    <source>
        <dbReference type="ARBA" id="ARBA00001974"/>
    </source>
</evidence>
<dbReference type="EMBL" id="GG663375">
    <property type="protein sequence ID" value="EEH04065.1"/>
    <property type="molecule type" value="Genomic_DNA"/>
</dbReference>
<dbReference type="GO" id="GO:0016712">
    <property type="term" value="F:oxidoreductase activity, acting on paired donors, with incorporation or reduction of molecular oxygen, reduced flavin or flavoprotein as one donor, and incorporation of one atom of oxygen"/>
    <property type="evidence" value="ECO:0007669"/>
    <property type="project" value="UniProtKB-EC"/>
</dbReference>
<accession>C0NXJ9</accession>
<evidence type="ECO:0000313" key="22">
    <source>
        <dbReference type="Proteomes" id="UP000001631"/>
    </source>
</evidence>
<keyword evidence="9 18" id="KW-0479">Metal-binding</keyword>
<comment type="cofactor">
    <cofactor evidence="2 18">
        <name>heme</name>
        <dbReference type="ChEBI" id="CHEBI:30413"/>
    </cofactor>
</comment>
<evidence type="ECO:0000256" key="1">
    <source>
        <dbReference type="ARBA" id="ARBA00001917"/>
    </source>
</evidence>
<comment type="cofactor">
    <cofactor evidence="3">
        <name>FAD</name>
        <dbReference type="ChEBI" id="CHEBI:57692"/>
    </cofactor>
</comment>
<proteinExistence type="inferred from homology"/>
<keyword evidence="8" id="KW-0288">FMN</keyword>
<evidence type="ECO:0000256" key="18">
    <source>
        <dbReference type="PIRSR" id="PIRSR602401-1"/>
    </source>
</evidence>
<comment type="catalytic activity">
    <reaction evidence="17">
        <text>2 oxidized [cytochrome P450] + NADPH = 2 reduced [cytochrome P450] + NADP(+) + H(+)</text>
        <dbReference type="Rhea" id="RHEA:24040"/>
        <dbReference type="Rhea" id="RHEA-COMP:14627"/>
        <dbReference type="Rhea" id="RHEA-COMP:14628"/>
        <dbReference type="ChEBI" id="CHEBI:15378"/>
        <dbReference type="ChEBI" id="CHEBI:55376"/>
        <dbReference type="ChEBI" id="CHEBI:57783"/>
        <dbReference type="ChEBI" id="CHEBI:58349"/>
        <dbReference type="ChEBI" id="CHEBI:60344"/>
        <dbReference type="EC" id="1.6.2.4"/>
    </reaction>
</comment>
<sequence length="463" mass="51146">MTTPIPGPPGVPLLGNIFDINPKDTWGSLKSLADKYGEIYKVNALGHQIVFIGSAALLEEICDETRFRKCVTGPVVEIRRAVHDSLFTAYHHEKSWDVAHRIMAPLVSPSAAEAMFTQMVECAATLVSRWTSDPGQRIDVTSDLQRSDLQSVLACYFNQSANYFGGPEPSMIAAMQNSTLEAMKRPNRPKLLTRLLYQRKFDKDIKTMRSFAAEIIANRKSESAPKSDMLNALLNNPDPETGEVLGEERVIDEIITIFIGSATAPCLVSFAVYYLLQNPEEIVKARDEIDSILGANGEITSSNLSSFAYCEAILREAFRLSAVAPAFNIEPIPSDEPGEVQLAGGKYQISRKQPMIAVLSAVNRDPAVFDEPEAFKPERMLGEAYDKLPSGVKKGFGNGKRRCFGKVPAWQWCLITLISILRKVDLTLANKDYKLASNGAFCRIVDDVCILILVIFTVVMDKA</sequence>
<dbReference type="PROSITE" id="PS00086">
    <property type="entry name" value="CYTOCHROME_P450"/>
    <property type="match status" value="1"/>
</dbReference>
<dbReference type="SUPFAM" id="SSF48264">
    <property type="entry name" value="Cytochrome P450"/>
    <property type="match status" value="1"/>
</dbReference>
<dbReference type="GeneID" id="69041207"/>
<dbReference type="InterPro" id="IPR002401">
    <property type="entry name" value="Cyt_P450_E_grp-I"/>
</dbReference>
<dbReference type="Proteomes" id="UP000001631">
    <property type="component" value="Unassembled WGS sequence"/>
</dbReference>
<dbReference type="VEuPathDB" id="FungiDB:I7I50_08506"/>
<dbReference type="FunFam" id="1.10.630.10:FF:000040">
    <property type="entry name" value="Bifunctional cytochrome P450/NADPH--P450 reductase"/>
    <property type="match status" value="1"/>
</dbReference>
<gene>
    <name evidence="21" type="ORF">HCBG_08191</name>
</gene>
<keyword evidence="14 18" id="KW-0408">Iron</keyword>
<keyword evidence="7" id="KW-0285">Flavoprotein</keyword>
<evidence type="ECO:0000256" key="20">
    <source>
        <dbReference type="SAM" id="Phobius"/>
    </source>
</evidence>
<keyword evidence="10" id="KW-0274">FAD</keyword>
<evidence type="ECO:0000256" key="4">
    <source>
        <dbReference type="ARBA" id="ARBA00010018"/>
    </source>
</evidence>
<keyword evidence="20" id="KW-1133">Transmembrane helix</keyword>
<dbReference type="InterPro" id="IPR050121">
    <property type="entry name" value="Cytochrome_P450_monoxygenase"/>
</dbReference>
<keyword evidence="11" id="KW-0521">NADP</keyword>
<dbReference type="InterPro" id="IPR036396">
    <property type="entry name" value="Cyt_P450_sf"/>
</dbReference>
<reference evidence="21" key="1">
    <citation type="submission" date="2009-02" db="EMBL/GenBank/DDBJ databases">
        <title>The Genome Sequence of Ajellomyces capsulatus strain G186AR.</title>
        <authorList>
            <consortium name="The Broad Institute Genome Sequencing Platform"/>
            <person name="Champion M."/>
            <person name="Cuomo C."/>
            <person name="Ma L.-J."/>
            <person name="Henn M.R."/>
            <person name="Sil A."/>
            <person name="Goldman B."/>
            <person name="Young S.K."/>
            <person name="Kodira C.D."/>
            <person name="Zeng Q."/>
            <person name="Koehrsen M."/>
            <person name="Alvarado L."/>
            <person name="Berlin A."/>
            <person name="Borenstein D."/>
            <person name="Chen Z."/>
            <person name="Engels R."/>
            <person name="Freedman E."/>
            <person name="Gellesch M."/>
            <person name="Goldberg J."/>
            <person name="Griggs A."/>
            <person name="Gujja S."/>
            <person name="Heiman D."/>
            <person name="Hepburn T."/>
            <person name="Howarth C."/>
            <person name="Jen D."/>
            <person name="Larson L."/>
            <person name="Lewis B."/>
            <person name="Mehta T."/>
            <person name="Park D."/>
            <person name="Pearson M."/>
            <person name="Roberts A."/>
            <person name="Saif S."/>
            <person name="Shea T."/>
            <person name="Shenoy N."/>
            <person name="Sisk P."/>
            <person name="Stolte C."/>
            <person name="Sykes S."/>
            <person name="Walk T."/>
            <person name="White J."/>
            <person name="Yandava C."/>
            <person name="Klein B."/>
            <person name="McEwen J.G."/>
            <person name="Puccia R."/>
            <person name="Goldman G.H."/>
            <person name="Felipe M.S."/>
            <person name="Nino-Vega G."/>
            <person name="San-Blas G."/>
            <person name="Taylor J."/>
            <person name="Mendoza L."/>
            <person name="Galagan J."/>
            <person name="Nusbaum C."/>
            <person name="Birren B."/>
        </authorList>
    </citation>
    <scope>NUCLEOTIDE SEQUENCE</scope>
    <source>
        <strain evidence="21">G186AR</strain>
    </source>
</reference>
<dbReference type="GO" id="GO:0005506">
    <property type="term" value="F:iron ion binding"/>
    <property type="evidence" value="ECO:0007669"/>
    <property type="project" value="InterPro"/>
</dbReference>
<evidence type="ECO:0000256" key="9">
    <source>
        <dbReference type="ARBA" id="ARBA00022723"/>
    </source>
</evidence>
<dbReference type="HOGENOM" id="CLU_001570_5_4_1"/>
<keyword evidence="20" id="KW-0812">Transmembrane</keyword>
<dbReference type="PANTHER" id="PTHR24305">
    <property type="entry name" value="CYTOCHROME P450"/>
    <property type="match status" value="1"/>
</dbReference>
<dbReference type="Gene3D" id="1.10.630.10">
    <property type="entry name" value="Cytochrome P450"/>
    <property type="match status" value="1"/>
</dbReference>
<dbReference type="InterPro" id="IPR017972">
    <property type="entry name" value="Cyt_P450_CS"/>
</dbReference>
<dbReference type="AlphaFoldDB" id="C0NXJ9"/>
<dbReference type="PRINTS" id="PR00463">
    <property type="entry name" value="EP450I"/>
</dbReference>
<evidence type="ECO:0000256" key="2">
    <source>
        <dbReference type="ARBA" id="ARBA00001971"/>
    </source>
</evidence>
<dbReference type="InterPro" id="IPR001128">
    <property type="entry name" value="Cyt_P450"/>
</dbReference>
<keyword evidence="12" id="KW-0249">Electron transport</keyword>
<evidence type="ECO:0000256" key="11">
    <source>
        <dbReference type="ARBA" id="ARBA00022857"/>
    </source>
</evidence>
<evidence type="ECO:0000256" key="8">
    <source>
        <dbReference type="ARBA" id="ARBA00022643"/>
    </source>
</evidence>
<dbReference type="RefSeq" id="XP_045284546.1">
    <property type="nucleotide sequence ID" value="XM_045435240.1"/>
</dbReference>
<comment type="similarity">
    <text evidence="4">In the N-terminal section; belongs to the cytochrome P450 family.</text>
</comment>
<dbReference type="Pfam" id="PF00067">
    <property type="entry name" value="p450"/>
    <property type="match status" value="1"/>
</dbReference>
<dbReference type="PANTHER" id="PTHR24305:SF108">
    <property type="entry name" value="P450, PUTATIVE (EUROFUNG)-RELATED"/>
    <property type="match status" value="1"/>
</dbReference>
<evidence type="ECO:0000256" key="13">
    <source>
        <dbReference type="ARBA" id="ARBA00023002"/>
    </source>
</evidence>
<evidence type="ECO:0000256" key="14">
    <source>
        <dbReference type="ARBA" id="ARBA00023004"/>
    </source>
</evidence>
<keyword evidence="13 19" id="KW-0560">Oxidoreductase</keyword>
<protein>
    <submittedName>
        <fullName evidence="21">Bifunctional P-450:NADPH-P450 reductase</fullName>
    </submittedName>
</protein>
<name>C0NXJ9_AJECG</name>
<dbReference type="GO" id="GO:0020037">
    <property type="term" value="F:heme binding"/>
    <property type="evidence" value="ECO:0007669"/>
    <property type="project" value="InterPro"/>
</dbReference>
<keyword evidence="5" id="KW-0813">Transport</keyword>
<feature type="transmembrane region" description="Helical" evidence="20">
    <location>
        <begin position="254"/>
        <end position="276"/>
    </location>
</feature>
<evidence type="ECO:0000256" key="16">
    <source>
        <dbReference type="ARBA" id="ARBA00047827"/>
    </source>
</evidence>
<comment type="cofactor">
    <cofactor evidence="1">
        <name>FMN</name>
        <dbReference type="ChEBI" id="CHEBI:58210"/>
    </cofactor>
</comment>